<accession>A0A453NNE1</accession>
<reference evidence="3" key="1">
    <citation type="journal article" date="2014" name="Science">
        <title>Ancient hybridizations among the ancestral genomes of bread wheat.</title>
        <authorList>
            <consortium name="International Wheat Genome Sequencing Consortium,"/>
            <person name="Marcussen T."/>
            <person name="Sandve S.R."/>
            <person name="Heier L."/>
            <person name="Spannagl M."/>
            <person name="Pfeifer M."/>
            <person name="Jakobsen K.S."/>
            <person name="Wulff B.B."/>
            <person name="Steuernagel B."/>
            <person name="Mayer K.F."/>
            <person name="Olsen O.A."/>
        </authorList>
    </citation>
    <scope>NUCLEOTIDE SEQUENCE [LARGE SCALE GENOMIC DNA]</scope>
    <source>
        <strain evidence="3">cv. AL8/78</strain>
    </source>
</reference>
<name>A0A453NNE1_AEGTS</name>
<evidence type="ECO:0000259" key="1">
    <source>
        <dbReference type="Pfam" id="PF10551"/>
    </source>
</evidence>
<keyword evidence="3" id="KW-1185">Reference proteome</keyword>
<dbReference type="EnsemblPlants" id="AET6Gv20426000.6">
    <property type="protein sequence ID" value="AET6Gv20426000.6"/>
    <property type="gene ID" value="AET6Gv20426000"/>
</dbReference>
<sequence length="36" mass="4181">AFADQCKAMEVAIEKVMPYTTHRCCKWHVQLVISWG</sequence>
<dbReference type="Gramene" id="AET6Gv20426000.6">
    <property type="protein sequence ID" value="AET6Gv20426000.6"/>
    <property type="gene ID" value="AET6Gv20426000"/>
</dbReference>
<dbReference type="InterPro" id="IPR018289">
    <property type="entry name" value="MULE_transposase_dom"/>
</dbReference>
<protein>
    <recommendedName>
        <fullName evidence="1">MULE transposase domain-containing protein</fullName>
    </recommendedName>
</protein>
<evidence type="ECO:0000313" key="3">
    <source>
        <dbReference type="Proteomes" id="UP000015105"/>
    </source>
</evidence>
<reference evidence="3" key="2">
    <citation type="journal article" date="2017" name="Nat. Plants">
        <title>The Aegilops tauschii genome reveals multiple impacts of transposons.</title>
        <authorList>
            <person name="Zhao G."/>
            <person name="Zou C."/>
            <person name="Li K."/>
            <person name="Wang K."/>
            <person name="Li T."/>
            <person name="Gao L."/>
            <person name="Zhang X."/>
            <person name="Wang H."/>
            <person name="Yang Z."/>
            <person name="Liu X."/>
            <person name="Jiang W."/>
            <person name="Mao L."/>
            <person name="Kong X."/>
            <person name="Jiao Y."/>
            <person name="Jia J."/>
        </authorList>
    </citation>
    <scope>NUCLEOTIDE SEQUENCE [LARGE SCALE GENOMIC DNA]</scope>
    <source>
        <strain evidence="3">cv. AL8/78</strain>
    </source>
</reference>
<dbReference type="AlphaFoldDB" id="A0A453NNE1"/>
<feature type="domain" description="MULE transposase" evidence="1">
    <location>
        <begin position="2"/>
        <end position="29"/>
    </location>
</feature>
<reference evidence="2" key="3">
    <citation type="journal article" date="2017" name="Nature">
        <title>Genome sequence of the progenitor of the wheat D genome Aegilops tauschii.</title>
        <authorList>
            <person name="Luo M.C."/>
            <person name="Gu Y.Q."/>
            <person name="Puiu D."/>
            <person name="Wang H."/>
            <person name="Twardziok S.O."/>
            <person name="Deal K.R."/>
            <person name="Huo N."/>
            <person name="Zhu T."/>
            <person name="Wang L."/>
            <person name="Wang Y."/>
            <person name="McGuire P.E."/>
            <person name="Liu S."/>
            <person name="Long H."/>
            <person name="Ramasamy R.K."/>
            <person name="Rodriguez J.C."/>
            <person name="Van S.L."/>
            <person name="Yuan L."/>
            <person name="Wang Z."/>
            <person name="Xia Z."/>
            <person name="Xiao L."/>
            <person name="Anderson O.D."/>
            <person name="Ouyang S."/>
            <person name="Liang Y."/>
            <person name="Zimin A.V."/>
            <person name="Pertea G."/>
            <person name="Qi P."/>
            <person name="Bennetzen J.L."/>
            <person name="Dai X."/>
            <person name="Dawson M.W."/>
            <person name="Muller H.G."/>
            <person name="Kugler K."/>
            <person name="Rivarola-Duarte L."/>
            <person name="Spannagl M."/>
            <person name="Mayer K.F.X."/>
            <person name="Lu F.H."/>
            <person name="Bevan M.W."/>
            <person name="Leroy P."/>
            <person name="Li P."/>
            <person name="You F.M."/>
            <person name="Sun Q."/>
            <person name="Liu Z."/>
            <person name="Lyons E."/>
            <person name="Wicker T."/>
            <person name="Salzberg S.L."/>
            <person name="Devos K.M."/>
            <person name="Dvorak J."/>
        </authorList>
    </citation>
    <scope>NUCLEOTIDE SEQUENCE [LARGE SCALE GENOMIC DNA]</scope>
    <source>
        <strain evidence="2">cv. AL8/78</strain>
    </source>
</reference>
<reference evidence="2" key="5">
    <citation type="journal article" date="2021" name="G3 (Bethesda)">
        <title>Aegilops tauschii genome assembly Aet v5.0 features greater sequence contiguity and improved annotation.</title>
        <authorList>
            <person name="Wang L."/>
            <person name="Zhu T."/>
            <person name="Rodriguez J.C."/>
            <person name="Deal K.R."/>
            <person name="Dubcovsky J."/>
            <person name="McGuire P.E."/>
            <person name="Lux T."/>
            <person name="Spannagl M."/>
            <person name="Mayer K.F.X."/>
            <person name="Baldrich P."/>
            <person name="Meyers B.C."/>
            <person name="Huo N."/>
            <person name="Gu Y.Q."/>
            <person name="Zhou H."/>
            <person name="Devos K.M."/>
            <person name="Bennetzen J.L."/>
            <person name="Unver T."/>
            <person name="Budak H."/>
            <person name="Gulick P.J."/>
            <person name="Galiba G."/>
            <person name="Kalapos B."/>
            <person name="Nelson D.R."/>
            <person name="Li P."/>
            <person name="You F.M."/>
            <person name="Luo M.C."/>
            <person name="Dvorak J."/>
        </authorList>
    </citation>
    <scope>NUCLEOTIDE SEQUENCE [LARGE SCALE GENOMIC DNA]</scope>
    <source>
        <strain evidence="2">cv. AL8/78</strain>
    </source>
</reference>
<reference evidence="2" key="4">
    <citation type="submission" date="2019-03" db="UniProtKB">
        <authorList>
            <consortium name="EnsemblPlants"/>
        </authorList>
    </citation>
    <scope>IDENTIFICATION</scope>
</reference>
<organism evidence="2 3">
    <name type="scientific">Aegilops tauschii subsp. strangulata</name>
    <name type="common">Goatgrass</name>
    <dbReference type="NCBI Taxonomy" id="200361"/>
    <lineage>
        <taxon>Eukaryota</taxon>
        <taxon>Viridiplantae</taxon>
        <taxon>Streptophyta</taxon>
        <taxon>Embryophyta</taxon>
        <taxon>Tracheophyta</taxon>
        <taxon>Spermatophyta</taxon>
        <taxon>Magnoliopsida</taxon>
        <taxon>Liliopsida</taxon>
        <taxon>Poales</taxon>
        <taxon>Poaceae</taxon>
        <taxon>BOP clade</taxon>
        <taxon>Pooideae</taxon>
        <taxon>Triticodae</taxon>
        <taxon>Triticeae</taxon>
        <taxon>Triticinae</taxon>
        <taxon>Aegilops</taxon>
    </lineage>
</organism>
<dbReference type="Pfam" id="PF10551">
    <property type="entry name" value="MULE"/>
    <property type="match status" value="1"/>
</dbReference>
<dbReference type="Proteomes" id="UP000015105">
    <property type="component" value="Chromosome 6D"/>
</dbReference>
<proteinExistence type="predicted"/>
<evidence type="ECO:0000313" key="2">
    <source>
        <dbReference type="EnsemblPlants" id="AET6Gv20426000.6"/>
    </source>
</evidence>